<evidence type="ECO:0000313" key="2">
    <source>
        <dbReference type="EMBL" id="PNX67514.1"/>
    </source>
</evidence>
<name>A0A2K3KMI8_TRIPR</name>
<gene>
    <name evidence="2" type="ORF">L195_g055670</name>
</gene>
<reference evidence="2 3" key="1">
    <citation type="journal article" date="2014" name="Am. J. Bot.">
        <title>Genome assembly and annotation for red clover (Trifolium pratense; Fabaceae).</title>
        <authorList>
            <person name="Istvanek J."/>
            <person name="Jaros M."/>
            <person name="Krenek A."/>
            <person name="Repkova J."/>
        </authorList>
    </citation>
    <scope>NUCLEOTIDE SEQUENCE [LARGE SCALE GENOMIC DNA]</scope>
    <source>
        <strain evidence="3">cv. Tatra</strain>
        <tissue evidence="2">Young leaves</tissue>
    </source>
</reference>
<feature type="region of interest" description="Disordered" evidence="1">
    <location>
        <begin position="1"/>
        <end position="22"/>
    </location>
</feature>
<accession>A0A2K3KMI8</accession>
<reference evidence="2 3" key="2">
    <citation type="journal article" date="2017" name="Front. Plant Sci.">
        <title>Gene Classification and Mining of Molecular Markers Useful in Red Clover (Trifolium pratense) Breeding.</title>
        <authorList>
            <person name="Istvanek J."/>
            <person name="Dluhosova J."/>
            <person name="Dluhos P."/>
            <person name="Patkova L."/>
            <person name="Nedelnik J."/>
            <person name="Repkova J."/>
        </authorList>
    </citation>
    <scope>NUCLEOTIDE SEQUENCE [LARGE SCALE GENOMIC DNA]</scope>
    <source>
        <strain evidence="3">cv. Tatra</strain>
        <tissue evidence="2">Young leaves</tissue>
    </source>
</reference>
<evidence type="ECO:0000256" key="1">
    <source>
        <dbReference type="SAM" id="MobiDB-lite"/>
    </source>
</evidence>
<evidence type="ECO:0000313" key="3">
    <source>
        <dbReference type="Proteomes" id="UP000236291"/>
    </source>
</evidence>
<sequence length="69" mass="7213">MRSAMNGKTATEGSNSKTGTPVRIRNCGRSIADAVASATASHRNCGVILINVYDHFITATEAALDVFGD</sequence>
<feature type="non-terminal residue" evidence="2">
    <location>
        <position position="69"/>
    </location>
</feature>
<proteinExistence type="predicted"/>
<organism evidence="2 3">
    <name type="scientific">Trifolium pratense</name>
    <name type="common">Red clover</name>
    <dbReference type="NCBI Taxonomy" id="57577"/>
    <lineage>
        <taxon>Eukaryota</taxon>
        <taxon>Viridiplantae</taxon>
        <taxon>Streptophyta</taxon>
        <taxon>Embryophyta</taxon>
        <taxon>Tracheophyta</taxon>
        <taxon>Spermatophyta</taxon>
        <taxon>Magnoliopsida</taxon>
        <taxon>eudicotyledons</taxon>
        <taxon>Gunneridae</taxon>
        <taxon>Pentapetalae</taxon>
        <taxon>rosids</taxon>
        <taxon>fabids</taxon>
        <taxon>Fabales</taxon>
        <taxon>Fabaceae</taxon>
        <taxon>Papilionoideae</taxon>
        <taxon>50 kb inversion clade</taxon>
        <taxon>NPAAA clade</taxon>
        <taxon>Hologalegina</taxon>
        <taxon>IRL clade</taxon>
        <taxon>Trifolieae</taxon>
        <taxon>Trifolium</taxon>
    </lineage>
</organism>
<feature type="compositionally biased region" description="Polar residues" evidence="1">
    <location>
        <begin position="1"/>
        <end position="19"/>
    </location>
</feature>
<protein>
    <submittedName>
        <fullName evidence="2">Uncharacterized protein</fullName>
    </submittedName>
</protein>
<comment type="caution">
    <text evidence="2">The sequence shown here is derived from an EMBL/GenBank/DDBJ whole genome shotgun (WGS) entry which is preliminary data.</text>
</comment>
<dbReference type="AlphaFoldDB" id="A0A2K3KMI8"/>
<dbReference type="EMBL" id="ASHM01102259">
    <property type="protein sequence ID" value="PNX67514.1"/>
    <property type="molecule type" value="Genomic_DNA"/>
</dbReference>
<dbReference type="Proteomes" id="UP000236291">
    <property type="component" value="Unassembled WGS sequence"/>
</dbReference>